<proteinExistence type="predicted"/>
<protein>
    <recommendedName>
        <fullName evidence="4">FtsX-like permease family</fullName>
    </recommendedName>
</protein>
<feature type="transmembrane region" description="Helical" evidence="1">
    <location>
        <begin position="386"/>
        <end position="406"/>
    </location>
</feature>
<feature type="transmembrane region" description="Helical" evidence="1">
    <location>
        <begin position="291"/>
        <end position="324"/>
    </location>
</feature>
<dbReference type="EMBL" id="LR134476">
    <property type="protein sequence ID" value="VEI13822.1"/>
    <property type="molecule type" value="Genomic_DNA"/>
</dbReference>
<dbReference type="OrthoDB" id="9780560at2"/>
<evidence type="ECO:0008006" key="4">
    <source>
        <dbReference type="Google" id="ProtNLM"/>
    </source>
</evidence>
<feature type="transmembrane region" description="Helical" evidence="1">
    <location>
        <begin position="344"/>
        <end position="366"/>
    </location>
</feature>
<feature type="transmembrane region" description="Helical" evidence="1">
    <location>
        <begin position="249"/>
        <end position="270"/>
    </location>
</feature>
<feature type="transmembrane region" description="Helical" evidence="1">
    <location>
        <begin position="460"/>
        <end position="487"/>
    </location>
</feature>
<feature type="transmembrane region" description="Helical" evidence="1">
    <location>
        <begin position="499"/>
        <end position="519"/>
    </location>
</feature>
<evidence type="ECO:0000313" key="3">
    <source>
        <dbReference type="Proteomes" id="UP000269542"/>
    </source>
</evidence>
<keyword evidence="3" id="KW-1185">Reference proteome</keyword>
<evidence type="ECO:0000313" key="2">
    <source>
        <dbReference type="EMBL" id="VEI13822.1"/>
    </source>
</evidence>
<name>A0A448PFW2_9ACTO</name>
<feature type="transmembrane region" description="Helical" evidence="1">
    <location>
        <begin position="594"/>
        <end position="618"/>
    </location>
</feature>
<feature type="transmembrane region" description="Helical" evidence="1">
    <location>
        <begin position="551"/>
        <end position="574"/>
    </location>
</feature>
<dbReference type="RefSeq" id="WP_126416884.1">
    <property type="nucleotide sequence ID" value="NZ_LR134476.1"/>
</dbReference>
<feature type="transmembrane region" description="Helical" evidence="1">
    <location>
        <begin position="418"/>
        <end position="440"/>
    </location>
</feature>
<dbReference type="Proteomes" id="UP000269542">
    <property type="component" value="Chromosome"/>
</dbReference>
<reference evidence="2 3" key="1">
    <citation type="submission" date="2018-12" db="EMBL/GenBank/DDBJ databases">
        <authorList>
            <consortium name="Pathogen Informatics"/>
        </authorList>
    </citation>
    <scope>NUCLEOTIDE SEQUENCE [LARGE SCALE GENOMIC DNA]</scope>
    <source>
        <strain evidence="2 3">NCTC13354</strain>
    </source>
</reference>
<evidence type="ECO:0000256" key="1">
    <source>
        <dbReference type="SAM" id="Phobius"/>
    </source>
</evidence>
<accession>A0A448PFW2</accession>
<keyword evidence="1" id="KW-0472">Membrane</keyword>
<dbReference type="KEGG" id="tbw:NCTC13354_01545"/>
<organism evidence="2 3">
    <name type="scientific">Trueperella bialowiezensis</name>
    <dbReference type="NCBI Taxonomy" id="312285"/>
    <lineage>
        <taxon>Bacteria</taxon>
        <taxon>Bacillati</taxon>
        <taxon>Actinomycetota</taxon>
        <taxon>Actinomycetes</taxon>
        <taxon>Actinomycetales</taxon>
        <taxon>Actinomycetaceae</taxon>
        <taxon>Trueperella</taxon>
    </lineage>
</organism>
<keyword evidence="1" id="KW-1133">Transmembrane helix</keyword>
<dbReference type="AlphaFoldDB" id="A0A448PFW2"/>
<sequence length="631" mass="66625">MLRRQLEYHWREYLFVGLLIAVQAALTFGALALADYGQHALTTSVRKSTPSADFLVYADHKPAADIAADIAASPDVVNVHVDAWLAAEALSPGGKAPVTLRKLAPLPFQTQSLTSGAYPSSDDQIALSKDVARRLGADVDSTITVASGKVAKRYVVSGIYARSPFETGINPGGEGLVVEPSADYVAAPRDHLGYGGIEVRATSAASADKVLTDLLKSGTGTVIRGDDRAQIVRERHAHALDSLLTPMRWLVLSGAAITALLLFIGFVALHQRRITQLRYMRSLGVARTRQARMALGELGTVTALSASTGLVFGIVACYAVVAIVRVTGWAMFMPAHLRVSLGTYALTLGIVVASVAGAALLAAVFVRPHHNTELSSDAPRRRSRALLPLLIIAGAYAIYRAAIPSYEPAPALPIQARSIGIIALLIAAVFALVITLVALIMRRLGLGARTHLFPRTRGGLIRALALVVILVGTSTFTAILTVTYSIASQGVTVPPLSRPGTAAFIVQAAVCVVLGFVVLGHAPRAFRLYDAHSRYLLALGTTRRQRALRRLLSATVSAATMIVAGCFAGVASAWTILWQLPGTQGQLHVPLLHITAVATTSLIICVTYGATVTVAGVVKATNGANSTILRH</sequence>
<gene>
    <name evidence="2" type="ORF">NCTC13354_01545</name>
</gene>
<keyword evidence="1" id="KW-0812">Transmembrane</keyword>